<organism evidence="1">
    <name type="scientific">Fagus sylvatica</name>
    <name type="common">Beechnut</name>
    <dbReference type="NCBI Taxonomy" id="28930"/>
    <lineage>
        <taxon>Eukaryota</taxon>
        <taxon>Viridiplantae</taxon>
        <taxon>Streptophyta</taxon>
        <taxon>Embryophyta</taxon>
        <taxon>Tracheophyta</taxon>
        <taxon>Spermatophyta</taxon>
        <taxon>Magnoliopsida</taxon>
        <taxon>eudicotyledons</taxon>
        <taxon>Gunneridae</taxon>
        <taxon>Pentapetalae</taxon>
        <taxon>rosids</taxon>
        <taxon>fabids</taxon>
        <taxon>Fagales</taxon>
        <taxon>Fagaceae</taxon>
        <taxon>Fagus</taxon>
    </lineage>
</organism>
<evidence type="ECO:0000313" key="1">
    <source>
        <dbReference type="EMBL" id="SPC81351.1"/>
    </source>
</evidence>
<protein>
    <submittedName>
        <fullName evidence="1">Uncharacterized protein</fullName>
    </submittedName>
</protein>
<reference evidence="1" key="1">
    <citation type="submission" date="2018-02" db="EMBL/GenBank/DDBJ databases">
        <authorList>
            <person name="Cohen D.B."/>
            <person name="Kent A.D."/>
        </authorList>
    </citation>
    <scope>NUCLEOTIDE SEQUENCE</scope>
</reference>
<proteinExistence type="predicted"/>
<sequence>MKHETFGLLLFEARNRLIRWWLGLDVVVVDSVECPPWPRREGENPSLPRWLAVPDPCRSDHPRPSLPPGVAVPDPCLGGHPRPSLPPGVAVPDPFWLDGMSFAKLGVSLAVWVAEIFSLVALFGCCEKLIWVGVGYFCHRLFELCFLRSLLKQETVQLRFRLACAGVVVGLAISARNGLGLGLGLRFEVFNAGVVVVSWGCDLGVVVAWGCDLGVVGAWACRSRRGGASDLADLADLGLGLPISASACLLSSSSFPA</sequence>
<gene>
    <name evidence="1" type="ORF">FSB_LOCUS9233</name>
</gene>
<dbReference type="AlphaFoldDB" id="A0A2N9F399"/>
<accession>A0A2N9F399</accession>
<name>A0A2N9F399_FAGSY</name>
<dbReference type="EMBL" id="OIVN01000510">
    <property type="protein sequence ID" value="SPC81351.1"/>
    <property type="molecule type" value="Genomic_DNA"/>
</dbReference>